<keyword evidence="5" id="KW-1185">Reference proteome</keyword>
<dbReference type="OrthoDB" id="21254at2759"/>
<evidence type="ECO:0000313" key="4">
    <source>
        <dbReference type="EMBL" id="PSS10856.1"/>
    </source>
</evidence>
<dbReference type="PANTHER" id="PTHR11842">
    <property type="entry name" value="MITOTIC SPINDLE ASSEMBLY CHECKPOINT PROTEIN MAD2"/>
    <property type="match status" value="1"/>
</dbReference>
<feature type="region of interest" description="Disordered" evidence="2">
    <location>
        <begin position="174"/>
        <end position="207"/>
    </location>
</feature>
<evidence type="ECO:0000313" key="5">
    <source>
        <dbReference type="Proteomes" id="UP000241818"/>
    </source>
</evidence>
<feature type="compositionally biased region" description="Polar residues" evidence="2">
    <location>
        <begin position="188"/>
        <end position="201"/>
    </location>
</feature>
<dbReference type="PANTHER" id="PTHR11842:SF10">
    <property type="entry name" value="MITOTIC SPINDLE ASSEMBLY CHECKPOINT PROTEIN MAD2B"/>
    <property type="match status" value="1"/>
</dbReference>
<dbReference type="InterPro" id="IPR003511">
    <property type="entry name" value="HORMA_dom"/>
</dbReference>
<dbReference type="GeneID" id="36570104"/>
<dbReference type="GO" id="GO:0016035">
    <property type="term" value="C:zeta DNA polymerase complex"/>
    <property type="evidence" value="ECO:0007669"/>
    <property type="project" value="TreeGrafter"/>
</dbReference>
<dbReference type="InParanoid" id="A0A2T3ATQ0"/>
<reference evidence="4 5" key="1">
    <citation type="journal article" date="2018" name="New Phytol.">
        <title>Comparative genomics and transcriptomics depict ericoid mycorrhizal fungi as versatile saprotrophs and plant mutualists.</title>
        <authorList>
            <person name="Martino E."/>
            <person name="Morin E."/>
            <person name="Grelet G.A."/>
            <person name="Kuo A."/>
            <person name="Kohler A."/>
            <person name="Daghino S."/>
            <person name="Barry K.W."/>
            <person name="Cichocki N."/>
            <person name="Clum A."/>
            <person name="Dockter R.B."/>
            <person name="Hainaut M."/>
            <person name="Kuo R.C."/>
            <person name="LaButti K."/>
            <person name="Lindahl B.D."/>
            <person name="Lindquist E.A."/>
            <person name="Lipzen A."/>
            <person name="Khouja H.R."/>
            <person name="Magnuson J."/>
            <person name="Murat C."/>
            <person name="Ohm R.A."/>
            <person name="Singer S.W."/>
            <person name="Spatafora J.W."/>
            <person name="Wang M."/>
            <person name="Veneault-Fourrey C."/>
            <person name="Henrissat B."/>
            <person name="Grigoriev I.V."/>
            <person name="Martin F.M."/>
            <person name="Perotto S."/>
        </authorList>
    </citation>
    <scope>NUCLEOTIDE SEQUENCE [LARGE SCALE GENOMIC DNA]</scope>
    <source>
        <strain evidence="4 5">ATCC 22711</strain>
    </source>
</reference>
<dbReference type="PROSITE" id="PS50815">
    <property type="entry name" value="HORMA"/>
    <property type="match status" value="1"/>
</dbReference>
<dbReference type="SUPFAM" id="SSF56019">
    <property type="entry name" value="The spindle assembly checkpoint protein mad2"/>
    <property type="match status" value="1"/>
</dbReference>
<evidence type="ECO:0000256" key="1">
    <source>
        <dbReference type="ARBA" id="ARBA00010348"/>
    </source>
</evidence>
<dbReference type="Gene3D" id="3.30.900.10">
    <property type="entry name" value="HORMA domain"/>
    <property type="match status" value="1"/>
</dbReference>
<accession>A0A2T3ATQ0</accession>
<dbReference type="Pfam" id="PF02301">
    <property type="entry name" value="HORMA"/>
    <property type="match status" value="1"/>
</dbReference>
<evidence type="ECO:0000259" key="3">
    <source>
        <dbReference type="PROSITE" id="PS50815"/>
    </source>
</evidence>
<dbReference type="EMBL" id="KZ679016">
    <property type="protein sequence ID" value="PSS10856.1"/>
    <property type="molecule type" value="Genomic_DNA"/>
</dbReference>
<gene>
    <name evidence="4" type="ORF">M430DRAFT_127448</name>
</gene>
<dbReference type="Proteomes" id="UP000241818">
    <property type="component" value="Unassembled WGS sequence"/>
</dbReference>
<dbReference type="STRING" id="857342.A0A2T3ATQ0"/>
<name>A0A2T3ATQ0_AMORE</name>
<organism evidence="4 5">
    <name type="scientific">Amorphotheca resinae ATCC 22711</name>
    <dbReference type="NCBI Taxonomy" id="857342"/>
    <lineage>
        <taxon>Eukaryota</taxon>
        <taxon>Fungi</taxon>
        <taxon>Dikarya</taxon>
        <taxon>Ascomycota</taxon>
        <taxon>Pezizomycotina</taxon>
        <taxon>Leotiomycetes</taxon>
        <taxon>Helotiales</taxon>
        <taxon>Amorphothecaceae</taxon>
        <taxon>Amorphotheca</taxon>
    </lineage>
</organism>
<comment type="similarity">
    <text evidence="1">Belongs to the MAD2 family.</text>
</comment>
<proteinExistence type="inferred from homology"/>
<evidence type="ECO:0000256" key="2">
    <source>
        <dbReference type="SAM" id="MobiDB-lite"/>
    </source>
</evidence>
<dbReference type="InterPro" id="IPR036570">
    <property type="entry name" value="HORMA_dom_sf"/>
</dbReference>
<sequence length="238" mass="26611">MAAPPKPLQLNTYHSLTTAFTDFLVVAIHTILYERGLYPPETFLLTRAYNFPVRQNRHPLVCKWILDAVSAVRDQMLKGAVRRVVVVIFSDKHEVMERFLFDVERFPAVPEKEIHTEFEEQAGEGGEEVKVSRVDVEEQLRATIRKLAYCGGKLGELPEGCTYTVAVELKDKADPPIGHPQPWVPSEPSLQTGEKGNSTRIGSDLGGVKSVPVRSVEAGEFILESWIEEGKAKQASNR</sequence>
<dbReference type="InterPro" id="IPR045091">
    <property type="entry name" value="Mad2-like"/>
</dbReference>
<dbReference type="AlphaFoldDB" id="A0A2T3ATQ0"/>
<feature type="domain" description="HORMA" evidence="3">
    <location>
        <begin position="14"/>
        <end position="227"/>
    </location>
</feature>
<dbReference type="RefSeq" id="XP_024718035.1">
    <property type="nucleotide sequence ID" value="XM_024862023.1"/>
</dbReference>
<protein>
    <recommendedName>
        <fullName evidence="3">HORMA domain-containing protein</fullName>
    </recommendedName>
</protein>